<sequence>MLSAHELAALMIVDSTHDHRQLNPVDLQTLVDRKLVSLERDTGSSRRPRLTHCGRRVLDVVARAA</sequence>
<gene>
    <name evidence="1" type="ORF">BKK80_16110</name>
</gene>
<name>A0ABN4TR24_9BURK</name>
<dbReference type="Proteomes" id="UP000177515">
    <property type="component" value="Chromosome 1"/>
</dbReference>
<reference evidence="1 2" key="1">
    <citation type="submission" date="2016-10" db="EMBL/GenBank/DDBJ databases">
        <title>Complete genome sequences of three Cupriavidus strains isolated from various Malaysian environments.</title>
        <authorList>
            <person name="Abdullah A.A.-A."/>
            <person name="Shafie N.A.H."/>
            <person name="Lau N.S."/>
        </authorList>
    </citation>
    <scope>NUCLEOTIDE SEQUENCE [LARGE SCALE GENOMIC DNA]</scope>
    <source>
        <strain evidence="1 2">USMAA1020</strain>
    </source>
</reference>
<evidence type="ECO:0008006" key="3">
    <source>
        <dbReference type="Google" id="ProtNLM"/>
    </source>
</evidence>
<dbReference type="EMBL" id="CP017754">
    <property type="protein sequence ID" value="AOZ07171.1"/>
    <property type="molecule type" value="Genomic_DNA"/>
</dbReference>
<evidence type="ECO:0000313" key="1">
    <source>
        <dbReference type="EMBL" id="AOZ07171.1"/>
    </source>
</evidence>
<protein>
    <recommendedName>
        <fullName evidence="3">Preprotein translocase subunit SecA</fullName>
    </recommendedName>
</protein>
<dbReference type="RefSeq" id="WP_071014500.1">
    <property type="nucleotide sequence ID" value="NZ_CP017754.1"/>
</dbReference>
<accession>A0ABN4TR24</accession>
<organism evidence="1 2">
    <name type="scientific">Cupriavidus malaysiensis</name>
    <dbReference type="NCBI Taxonomy" id="367825"/>
    <lineage>
        <taxon>Bacteria</taxon>
        <taxon>Pseudomonadati</taxon>
        <taxon>Pseudomonadota</taxon>
        <taxon>Betaproteobacteria</taxon>
        <taxon>Burkholderiales</taxon>
        <taxon>Burkholderiaceae</taxon>
        <taxon>Cupriavidus</taxon>
    </lineage>
</organism>
<evidence type="ECO:0000313" key="2">
    <source>
        <dbReference type="Proteomes" id="UP000177515"/>
    </source>
</evidence>
<proteinExistence type="predicted"/>
<keyword evidence="2" id="KW-1185">Reference proteome</keyword>